<feature type="domain" description="N-acetyltransferase" evidence="1">
    <location>
        <begin position="9"/>
        <end position="167"/>
    </location>
</feature>
<dbReference type="SUPFAM" id="SSF55729">
    <property type="entry name" value="Acyl-CoA N-acyltransferases (Nat)"/>
    <property type="match status" value="1"/>
</dbReference>
<gene>
    <name evidence="2" type="ORF">GV828_10380</name>
</gene>
<sequence>MTVIETERLVIREITQQDFKELDIICSDPEIMKFMGDGKPLSKEQTQRWIDVTLKNYKEKGFGVFAVIDKNSGVFIGYSGLVFSEQIKDYELIYALSKAFWGQGLATEIANQMVRFGFDSQHMKCIYASIDPKNKASQSILLKIGFTELCRMNDEFGLESIYYQKKK</sequence>
<proteinExistence type="predicted"/>
<evidence type="ECO:0000313" key="2">
    <source>
        <dbReference type="EMBL" id="NBL65606.1"/>
    </source>
</evidence>
<dbReference type="InterPro" id="IPR000182">
    <property type="entry name" value="GNAT_dom"/>
</dbReference>
<dbReference type="Proteomes" id="UP000798602">
    <property type="component" value="Unassembled WGS sequence"/>
</dbReference>
<dbReference type="InterPro" id="IPR051531">
    <property type="entry name" value="N-acetyltransferase"/>
</dbReference>
<evidence type="ECO:0000259" key="1">
    <source>
        <dbReference type="PROSITE" id="PS51186"/>
    </source>
</evidence>
<name>A0ABW9ZBW7_9FLAO</name>
<reference evidence="3" key="1">
    <citation type="submission" date="2020-01" db="EMBL/GenBank/DDBJ databases">
        <title>Sphingomonas sp. strain CSW-10.</title>
        <authorList>
            <person name="Chen W.-M."/>
        </authorList>
    </citation>
    <scope>NUCLEOTIDE SEQUENCE [LARGE SCALE GENOMIC DNA]</scope>
    <source>
        <strain evidence="3">NST-5</strain>
    </source>
</reference>
<dbReference type="Gene3D" id="3.40.630.30">
    <property type="match status" value="1"/>
</dbReference>
<dbReference type="PANTHER" id="PTHR43792:SF1">
    <property type="entry name" value="N-ACETYLTRANSFERASE DOMAIN-CONTAINING PROTEIN"/>
    <property type="match status" value="1"/>
</dbReference>
<dbReference type="EMBL" id="JAABLM010000012">
    <property type="protein sequence ID" value="NBL65606.1"/>
    <property type="molecule type" value="Genomic_DNA"/>
</dbReference>
<comment type="caution">
    <text evidence="2">The sequence shown here is derived from an EMBL/GenBank/DDBJ whole genome shotgun (WGS) entry which is preliminary data.</text>
</comment>
<protein>
    <submittedName>
        <fullName evidence="2">GNAT family N-acetyltransferase</fullName>
    </submittedName>
</protein>
<dbReference type="PANTHER" id="PTHR43792">
    <property type="entry name" value="GNAT FAMILY, PUTATIVE (AFU_ORTHOLOGUE AFUA_3G00765)-RELATED-RELATED"/>
    <property type="match status" value="1"/>
</dbReference>
<dbReference type="PROSITE" id="PS51186">
    <property type="entry name" value="GNAT"/>
    <property type="match status" value="1"/>
</dbReference>
<dbReference type="InterPro" id="IPR016181">
    <property type="entry name" value="Acyl_CoA_acyltransferase"/>
</dbReference>
<dbReference type="RefSeq" id="WP_166537432.1">
    <property type="nucleotide sequence ID" value="NZ_JAABLM010000012.1"/>
</dbReference>
<organism evidence="2 3">
    <name type="scientific">Flavobacterium ichthyis</name>
    <dbReference type="NCBI Taxonomy" id="2698827"/>
    <lineage>
        <taxon>Bacteria</taxon>
        <taxon>Pseudomonadati</taxon>
        <taxon>Bacteroidota</taxon>
        <taxon>Flavobacteriia</taxon>
        <taxon>Flavobacteriales</taxon>
        <taxon>Flavobacteriaceae</taxon>
        <taxon>Flavobacterium</taxon>
    </lineage>
</organism>
<evidence type="ECO:0000313" key="3">
    <source>
        <dbReference type="Proteomes" id="UP000798602"/>
    </source>
</evidence>
<dbReference type="Pfam" id="PF13302">
    <property type="entry name" value="Acetyltransf_3"/>
    <property type="match status" value="1"/>
</dbReference>
<keyword evidence="3" id="KW-1185">Reference proteome</keyword>
<accession>A0ABW9ZBW7</accession>